<proteinExistence type="predicted"/>
<gene>
    <name evidence="1" type="ORF">K788_00015960</name>
</gene>
<sequence>MALTVSRHIDSLERQMQYVYLHRSEDCSKQDDEREWRSL</sequence>
<organism evidence="1 2">
    <name type="scientific">Paraburkholderia caribensis MBA4</name>
    <dbReference type="NCBI Taxonomy" id="1323664"/>
    <lineage>
        <taxon>Bacteria</taxon>
        <taxon>Pseudomonadati</taxon>
        <taxon>Pseudomonadota</taxon>
        <taxon>Betaproteobacteria</taxon>
        <taxon>Burkholderiales</taxon>
        <taxon>Burkholderiaceae</taxon>
        <taxon>Paraburkholderia</taxon>
    </lineage>
</organism>
<dbReference type="KEGG" id="bcai:K788_00015960"/>
<evidence type="ECO:0000313" key="2">
    <source>
        <dbReference type="Proteomes" id="UP000019146"/>
    </source>
</evidence>
<accession>A0A0P0REA1</accession>
<dbReference type="Proteomes" id="UP000019146">
    <property type="component" value="Chromosome 2"/>
</dbReference>
<evidence type="ECO:0000313" key="1">
    <source>
        <dbReference type="EMBL" id="ALL66849.1"/>
    </source>
</evidence>
<name>A0A0P0REA1_9BURK</name>
<dbReference type="EMBL" id="CP012747">
    <property type="protein sequence ID" value="ALL66849.1"/>
    <property type="molecule type" value="Genomic_DNA"/>
</dbReference>
<reference evidence="1 2" key="1">
    <citation type="journal article" date="2014" name="Genome Announc.">
        <title>Draft Genome Sequence of the Haloacid-Degrading Burkholderia caribensis Strain MBA4.</title>
        <authorList>
            <person name="Pan Y."/>
            <person name="Kong K.F."/>
            <person name="Tsang J.S."/>
        </authorList>
    </citation>
    <scope>NUCLEOTIDE SEQUENCE [LARGE SCALE GENOMIC DNA]</scope>
    <source>
        <strain evidence="1 2">MBA4</strain>
    </source>
</reference>
<dbReference type="AlphaFoldDB" id="A0A0P0REA1"/>
<protein>
    <submittedName>
        <fullName evidence="1">Uncharacterized protein</fullName>
    </submittedName>
</protein>